<dbReference type="Proteomes" id="UP000013827">
    <property type="component" value="Unassembled WGS sequence"/>
</dbReference>
<protein>
    <submittedName>
        <fullName evidence="1">Uncharacterized protein</fullName>
    </submittedName>
</protein>
<proteinExistence type="predicted"/>
<sequence length="146" mass="15521">MLTFALVSAVALAPAVQHSPLAFRPVAPARSPIPTAELRLDQKIAGTVAGGAVLGNLLFPFLIVLNKLGLYDPPPLNTFTYIANNAMDAARASGEVSKWLATKYSQDVWSDLLSQYYSEGSSTDFLTRAGGVCDLHAAWCDGVIIP</sequence>
<evidence type="ECO:0000313" key="2">
    <source>
        <dbReference type="Proteomes" id="UP000013827"/>
    </source>
</evidence>
<dbReference type="AlphaFoldDB" id="A0A0D3JU70"/>
<accession>A0A0D3JU70</accession>
<dbReference type="RefSeq" id="XP_005779484.1">
    <property type="nucleotide sequence ID" value="XM_005779427.1"/>
</dbReference>
<organism evidence="1 2">
    <name type="scientific">Emiliania huxleyi (strain CCMP1516)</name>
    <dbReference type="NCBI Taxonomy" id="280463"/>
    <lineage>
        <taxon>Eukaryota</taxon>
        <taxon>Haptista</taxon>
        <taxon>Haptophyta</taxon>
        <taxon>Prymnesiophyceae</taxon>
        <taxon>Isochrysidales</taxon>
        <taxon>Noelaerhabdaceae</taxon>
        <taxon>Emiliania</taxon>
    </lineage>
</organism>
<reference evidence="2" key="1">
    <citation type="journal article" date="2013" name="Nature">
        <title>Pan genome of the phytoplankton Emiliania underpins its global distribution.</title>
        <authorList>
            <person name="Read B.A."/>
            <person name="Kegel J."/>
            <person name="Klute M.J."/>
            <person name="Kuo A."/>
            <person name="Lefebvre S.C."/>
            <person name="Maumus F."/>
            <person name="Mayer C."/>
            <person name="Miller J."/>
            <person name="Monier A."/>
            <person name="Salamov A."/>
            <person name="Young J."/>
            <person name="Aguilar M."/>
            <person name="Claverie J.M."/>
            <person name="Frickenhaus S."/>
            <person name="Gonzalez K."/>
            <person name="Herman E.K."/>
            <person name="Lin Y.C."/>
            <person name="Napier J."/>
            <person name="Ogata H."/>
            <person name="Sarno A.F."/>
            <person name="Shmutz J."/>
            <person name="Schroeder D."/>
            <person name="de Vargas C."/>
            <person name="Verret F."/>
            <person name="von Dassow P."/>
            <person name="Valentin K."/>
            <person name="Van de Peer Y."/>
            <person name="Wheeler G."/>
            <person name="Dacks J.B."/>
            <person name="Delwiche C.F."/>
            <person name="Dyhrman S.T."/>
            <person name="Glockner G."/>
            <person name="John U."/>
            <person name="Richards T."/>
            <person name="Worden A.Z."/>
            <person name="Zhang X."/>
            <person name="Grigoriev I.V."/>
            <person name="Allen A.E."/>
            <person name="Bidle K."/>
            <person name="Borodovsky M."/>
            <person name="Bowler C."/>
            <person name="Brownlee C."/>
            <person name="Cock J.M."/>
            <person name="Elias M."/>
            <person name="Gladyshev V.N."/>
            <person name="Groth M."/>
            <person name="Guda C."/>
            <person name="Hadaegh A."/>
            <person name="Iglesias-Rodriguez M.D."/>
            <person name="Jenkins J."/>
            <person name="Jones B.M."/>
            <person name="Lawson T."/>
            <person name="Leese F."/>
            <person name="Lindquist E."/>
            <person name="Lobanov A."/>
            <person name="Lomsadze A."/>
            <person name="Malik S.B."/>
            <person name="Marsh M.E."/>
            <person name="Mackinder L."/>
            <person name="Mock T."/>
            <person name="Mueller-Roeber B."/>
            <person name="Pagarete A."/>
            <person name="Parker M."/>
            <person name="Probert I."/>
            <person name="Quesneville H."/>
            <person name="Raines C."/>
            <person name="Rensing S.A."/>
            <person name="Riano-Pachon D.M."/>
            <person name="Richier S."/>
            <person name="Rokitta S."/>
            <person name="Shiraiwa Y."/>
            <person name="Soanes D.M."/>
            <person name="van der Giezen M."/>
            <person name="Wahlund T.M."/>
            <person name="Williams B."/>
            <person name="Wilson W."/>
            <person name="Wolfe G."/>
            <person name="Wurch L.L."/>
        </authorList>
    </citation>
    <scope>NUCLEOTIDE SEQUENCE</scope>
</reference>
<reference evidence="1" key="2">
    <citation type="submission" date="2024-10" db="UniProtKB">
        <authorList>
            <consortium name="EnsemblProtists"/>
        </authorList>
    </citation>
    <scope>IDENTIFICATION</scope>
</reference>
<dbReference type="KEGG" id="ehx:EMIHUDRAFT_353690"/>
<dbReference type="EnsemblProtists" id="EOD27055">
    <property type="protein sequence ID" value="EOD27055"/>
    <property type="gene ID" value="EMIHUDRAFT_353690"/>
</dbReference>
<dbReference type="HOGENOM" id="CLU_1780953_0_0_1"/>
<evidence type="ECO:0000313" key="1">
    <source>
        <dbReference type="EnsemblProtists" id="EOD27055"/>
    </source>
</evidence>
<dbReference type="GeneID" id="17272601"/>
<name>A0A0D3JU70_EMIH1</name>
<keyword evidence="2" id="KW-1185">Reference proteome</keyword>
<dbReference type="PaxDb" id="2903-EOD27055"/>